<dbReference type="Proteomes" id="UP000239322">
    <property type="component" value="Unassembled WGS sequence"/>
</dbReference>
<evidence type="ECO:0000256" key="1">
    <source>
        <dbReference type="SAM" id="MobiDB-lite"/>
    </source>
</evidence>
<feature type="region of interest" description="Disordered" evidence="1">
    <location>
        <begin position="147"/>
        <end position="172"/>
    </location>
</feature>
<accession>A0A2S9PVJ5</accession>
<gene>
    <name evidence="2" type="ORF">C6N75_15220</name>
</gene>
<dbReference type="EMBL" id="PVLV01000210">
    <property type="protein sequence ID" value="PRH78383.1"/>
    <property type="molecule type" value="Genomic_DNA"/>
</dbReference>
<sequence length="172" mass="18968">MQPVPAAVIARLATWWSVGVDSFAGDNGYDVAEVPRELIGYVTASITDIKALEEAEGWAYDGGMTRLRVLDGRVHMALAWRLEVDREAWAAVRGLDPRAGLRHDFAEHIARELIGLPSVCETDAAMTARYSTGRGTVHRTWTWQDRHPDARGDGPPIHLPAVPGRAHRKTNP</sequence>
<keyword evidence="3" id="KW-1185">Reference proteome</keyword>
<reference evidence="2 3" key="1">
    <citation type="submission" date="2018-03" db="EMBL/GenBank/DDBJ databases">
        <title>Novel Streptomyces sp. from soil.</title>
        <authorList>
            <person name="Tan G.Y.A."/>
            <person name="Lee Z.Y."/>
        </authorList>
    </citation>
    <scope>NUCLEOTIDE SEQUENCE [LARGE SCALE GENOMIC DNA]</scope>
    <source>
        <strain evidence="2 3">ST5x</strain>
    </source>
</reference>
<evidence type="ECO:0000313" key="2">
    <source>
        <dbReference type="EMBL" id="PRH78383.1"/>
    </source>
</evidence>
<proteinExistence type="predicted"/>
<name>A0A2S9PVJ5_9ACTN</name>
<evidence type="ECO:0000313" key="3">
    <source>
        <dbReference type="Proteomes" id="UP000239322"/>
    </source>
</evidence>
<comment type="caution">
    <text evidence="2">The sequence shown here is derived from an EMBL/GenBank/DDBJ whole genome shotgun (WGS) entry which is preliminary data.</text>
</comment>
<organism evidence="2 3">
    <name type="scientific">Streptomyces solincola</name>
    <dbReference type="NCBI Taxonomy" id="2100817"/>
    <lineage>
        <taxon>Bacteria</taxon>
        <taxon>Bacillati</taxon>
        <taxon>Actinomycetota</taxon>
        <taxon>Actinomycetes</taxon>
        <taxon>Kitasatosporales</taxon>
        <taxon>Streptomycetaceae</taxon>
        <taxon>Streptomyces</taxon>
    </lineage>
</organism>
<dbReference type="AlphaFoldDB" id="A0A2S9PVJ5"/>
<protein>
    <submittedName>
        <fullName evidence="2">Uncharacterized protein</fullName>
    </submittedName>
</protein>